<keyword evidence="2" id="KW-0812">Transmembrane</keyword>
<evidence type="ECO:0000259" key="4">
    <source>
        <dbReference type="Pfam" id="PF17172"/>
    </source>
</evidence>
<dbReference type="AlphaFoldDB" id="A0A226DV66"/>
<feature type="transmembrane region" description="Helical" evidence="2">
    <location>
        <begin position="5"/>
        <end position="24"/>
    </location>
</feature>
<name>A0A226DV66_FOLCA</name>
<dbReference type="PANTHER" id="PTHR12289:SF41">
    <property type="entry name" value="FAILED AXON CONNECTIONS-RELATED"/>
    <property type="match status" value="1"/>
</dbReference>
<dbReference type="EMBL" id="LNIX01000011">
    <property type="protein sequence ID" value="OXA48704.1"/>
    <property type="molecule type" value="Genomic_DNA"/>
</dbReference>
<dbReference type="CDD" id="cd03193">
    <property type="entry name" value="GST_C_Metaxin"/>
    <property type="match status" value="1"/>
</dbReference>
<evidence type="ECO:0000313" key="6">
    <source>
        <dbReference type="Proteomes" id="UP000198287"/>
    </source>
</evidence>
<dbReference type="SFLD" id="SFLDG01200">
    <property type="entry name" value="SUF1.1"/>
    <property type="match status" value="1"/>
</dbReference>
<dbReference type="InterPro" id="IPR026928">
    <property type="entry name" value="FAX/IsoI-like"/>
</dbReference>
<evidence type="ECO:0000259" key="3">
    <source>
        <dbReference type="Pfam" id="PF17171"/>
    </source>
</evidence>
<organism evidence="5 6">
    <name type="scientific">Folsomia candida</name>
    <name type="common">Springtail</name>
    <dbReference type="NCBI Taxonomy" id="158441"/>
    <lineage>
        <taxon>Eukaryota</taxon>
        <taxon>Metazoa</taxon>
        <taxon>Ecdysozoa</taxon>
        <taxon>Arthropoda</taxon>
        <taxon>Hexapoda</taxon>
        <taxon>Collembola</taxon>
        <taxon>Entomobryomorpha</taxon>
        <taxon>Isotomoidea</taxon>
        <taxon>Isotomidae</taxon>
        <taxon>Proisotominae</taxon>
        <taxon>Folsomia</taxon>
    </lineage>
</organism>
<evidence type="ECO:0000256" key="1">
    <source>
        <dbReference type="ARBA" id="ARBA00006475"/>
    </source>
</evidence>
<dbReference type="OMA" id="YPLQDCG"/>
<dbReference type="InterPro" id="IPR033468">
    <property type="entry name" value="Metaxin_GST"/>
</dbReference>
<evidence type="ECO:0000256" key="2">
    <source>
        <dbReference type="SAM" id="Phobius"/>
    </source>
</evidence>
<proteinExistence type="inferred from homology"/>
<dbReference type="Pfam" id="PF17171">
    <property type="entry name" value="GST_C_6"/>
    <property type="match status" value="1"/>
</dbReference>
<dbReference type="OrthoDB" id="5809458at2759"/>
<feature type="domain" description="Metaxin glutathione S-transferase" evidence="3">
    <location>
        <begin position="214"/>
        <end position="251"/>
    </location>
</feature>
<dbReference type="InterPro" id="IPR040079">
    <property type="entry name" value="Glutathione_S-Trfase"/>
</dbReference>
<dbReference type="SFLD" id="SFLDG01180">
    <property type="entry name" value="SUF1"/>
    <property type="match status" value="1"/>
</dbReference>
<accession>A0A226DV66</accession>
<keyword evidence="6" id="KW-1185">Reference proteome</keyword>
<dbReference type="Pfam" id="PF17172">
    <property type="entry name" value="GST_N_4"/>
    <property type="match status" value="1"/>
</dbReference>
<dbReference type="Proteomes" id="UP000198287">
    <property type="component" value="Unassembled WGS sequence"/>
</dbReference>
<protein>
    <submittedName>
        <fullName evidence="5">Failed axon connections</fullName>
    </submittedName>
</protein>
<sequence length="268" mass="31679">MISAILYYCIIPLFVSWVGIRYGSQIYKKREEKRIQDLYAKTPKDLVILHCFPMTSLPLGTCIPWDLKIELFCRMGKIKYQKDTNHPFGVKSKTPWISINGAHVSDSHLILQFLKKKFDVNFPNNYTKEELSTARAVRVMLEERWYWAMPLWRFIRPDGWTQFAKDFGRVGSFTWPIPLRLVRLYWKRILSNEVNAHGIGRHSREERDAMFLGDLQTVSDILGEKKYILGNEPCEEDCAIFGQIAQAVWAYCERIRSQYWADEWAFEY</sequence>
<dbReference type="InterPro" id="IPR050931">
    <property type="entry name" value="Mito_Protein_Transport_Metaxin"/>
</dbReference>
<dbReference type="InterPro" id="IPR012336">
    <property type="entry name" value="Thioredoxin-like_fold"/>
</dbReference>
<comment type="caution">
    <text evidence="5">The sequence shown here is derived from an EMBL/GenBank/DDBJ whole genome shotgun (WGS) entry which is preliminary data.</text>
</comment>
<gene>
    <name evidence="5" type="ORF">Fcan01_16346</name>
</gene>
<comment type="similarity">
    <text evidence="1">Belongs to the FAX family.</text>
</comment>
<keyword evidence="2" id="KW-1133">Transmembrane helix</keyword>
<reference evidence="5 6" key="1">
    <citation type="submission" date="2015-12" db="EMBL/GenBank/DDBJ databases">
        <title>The genome of Folsomia candida.</title>
        <authorList>
            <person name="Faddeeva A."/>
            <person name="Derks M.F."/>
            <person name="Anvar Y."/>
            <person name="Smit S."/>
            <person name="Van Straalen N."/>
            <person name="Roelofs D."/>
        </authorList>
    </citation>
    <scope>NUCLEOTIDE SEQUENCE [LARGE SCALE GENOMIC DNA]</scope>
    <source>
        <strain evidence="5 6">VU population</strain>
        <tissue evidence="5">Whole body</tissue>
    </source>
</reference>
<dbReference type="GO" id="GO:0005737">
    <property type="term" value="C:cytoplasm"/>
    <property type="evidence" value="ECO:0007669"/>
    <property type="project" value="TreeGrafter"/>
</dbReference>
<dbReference type="SFLD" id="SFLDS00019">
    <property type="entry name" value="Glutathione_Transferase_(cytos"/>
    <property type="match status" value="1"/>
</dbReference>
<keyword evidence="2" id="KW-0472">Membrane</keyword>
<feature type="domain" description="Thioredoxin-like fold" evidence="4">
    <location>
        <begin position="67"/>
        <end position="158"/>
    </location>
</feature>
<dbReference type="PANTHER" id="PTHR12289">
    <property type="entry name" value="METAXIN RELATED"/>
    <property type="match status" value="1"/>
</dbReference>
<evidence type="ECO:0000313" key="5">
    <source>
        <dbReference type="EMBL" id="OXA48704.1"/>
    </source>
</evidence>